<dbReference type="RefSeq" id="WP_147656307.1">
    <property type="nucleotide sequence ID" value="NZ_BMFM01000001.1"/>
</dbReference>
<comment type="similarity">
    <text evidence="1">Belongs to the RelE toxin family.</text>
</comment>
<dbReference type="Gene3D" id="3.30.2310.20">
    <property type="entry name" value="RelE-like"/>
    <property type="match status" value="1"/>
</dbReference>
<evidence type="ECO:0000313" key="4">
    <source>
        <dbReference type="Proteomes" id="UP000321062"/>
    </source>
</evidence>
<keyword evidence="2" id="KW-1277">Toxin-antitoxin system</keyword>
<dbReference type="KEGG" id="yti:FNA67_12910"/>
<protein>
    <submittedName>
        <fullName evidence="3">Type II toxin-antitoxin system RelE/ParE family toxin</fullName>
    </submittedName>
</protein>
<proteinExistence type="inferred from homology"/>
<dbReference type="AlphaFoldDB" id="A0A5B9DNQ3"/>
<dbReference type="InterPro" id="IPR051803">
    <property type="entry name" value="TA_system_RelE-like_toxin"/>
</dbReference>
<dbReference type="PANTHER" id="PTHR33755:SF7">
    <property type="entry name" value="TOXIN MODULE OF TOXIN-ANTITOXIN SYSTEM RELE_STBE FAMILY"/>
    <property type="match status" value="1"/>
</dbReference>
<dbReference type="InterPro" id="IPR007712">
    <property type="entry name" value="RelE/ParE_toxin"/>
</dbReference>
<dbReference type="PANTHER" id="PTHR33755">
    <property type="entry name" value="TOXIN PARE1-RELATED"/>
    <property type="match status" value="1"/>
</dbReference>
<accession>A0A5B9DNQ3</accession>
<dbReference type="InterPro" id="IPR035093">
    <property type="entry name" value="RelE/ParE_toxin_dom_sf"/>
</dbReference>
<dbReference type="OrthoDB" id="573800at2"/>
<dbReference type="Proteomes" id="UP000321062">
    <property type="component" value="Chromosome"/>
</dbReference>
<name>A0A5B9DNQ3_9HYPH</name>
<evidence type="ECO:0000313" key="3">
    <source>
        <dbReference type="EMBL" id="QEE21021.1"/>
    </source>
</evidence>
<dbReference type="Pfam" id="PF05016">
    <property type="entry name" value="ParE_toxin"/>
    <property type="match status" value="1"/>
</dbReference>
<evidence type="ECO:0000256" key="1">
    <source>
        <dbReference type="ARBA" id="ARBA00006226"/>
    </source>
</evidence>
<evidence type="ECO:0000256" key="2">
    <source>
        <dbReference type="ARBA" id="ARBA00022649"/>
    </source>
</evidence>
<sequence length="91" mass="10644">MRLRWTSAAQGDLARLHEFLKTDSPGAAARVVQMLVAAPEQLLKAPRLGQRLEEFSPREVRRIIVGRYEMRYEVADQAVFILRIWHTREDR</sequence>
<dbReference type="SUPFAM" id="SSF143011">
    <property type="entry name" value="RelE-like"/>
    <property type="match status" value="1"/>
</dbReference>
<keyword evidence="4" id="KW-1185">Reference proteome</keyword>
<dbReference type="EMBL" id="CP041690">
    <property type="protein sequence ID" value="QEE21021.1"/>
    <property type="molecule type" value="Genomic_DNA"/>
</dbReference>
<reference evidence="3 4" key="1">
    <citation type="journal article" date="2015" name="Int. J. Syst. Evol. Microbiol.">
        <title>Youhaiella tibetensis gen. nov., sp. nov., isolated from subsurface sediment.</title>
        <authorList>
            <person name="Wang Y.X."/>
            <person name="Huang F.Q."/>
            <person name="Nogi Y."/>
            <person name="Pang S.J."/>
            <person name="Wang P.K."/>
            <person name="Lv J."/>
        </authorList>
    </citation>
    <scope>NUCLEOTIDE SEQUENCE [LARGE SCALE GENOMIC DNA]</scope>
    <source>
        <strain evidence="4">fig4</strain>
    </source>
</reference>
<organism evidence="3 4">
    <name type="scientific">Paradevosia tibetensis</name>
    <dbReference type="NCBI Taxonomy" id="1447062"/>
    <lineage>
        <taxon>Bacteria</taxon>
        <taxon>Pseudomonadati</taxon>
        <taxon>Pseudomonadota</taxon>
        <taxon>Alphaproteobacteria</taxon>
        <taxon>Hyphomicrobiales</taxon>
        <taxon>Devosiaceae</taxon>
        <taxon>Paradevosia</taxon>
    </lineage>
</organism>
<gene>
    <name evidence="3" type="ORF">FNA67_12910</name>
</gene>